<protein>
    <recommendedName>
        <fullName evidence="3">Reverse transcriptase RNase H-like domain-containing protein</fullName>
    </recommendedName>
</protein>
<feature type="non-terminal residue" evidence="1">
    <location>
        <position position="198"/>
    </location>
</feature>
<sequence length="198" mass="22598">MLRMKAGECKEPIGDLGCRGMAEGLASKFQQLARACGSPNNSTTEFCIRRWRAASAIVHLVRQTQRFLQELNIRIITIHIPGKENTTVDALSRLHWLRDYKIKEEFLLPALTAINFSPKLDGFAFQTIEHCRGYCSPQDDRRTIVSDAFSILWTDQALILYSPIGAKQIVIQKLKRDGETAELRLPSQSWMKFKVMFP</sequence>
<proteinExistence type="predicted"/>
<evidence type="ECO:0008006" key="3">
    <source>
        <dbReference type="Google" id="ProtNLM"/>
    </source>
</evidence>
<accession>A0A5J4TJE7</accession>
<dbReference type="Proteomes" id="UP000324800">
    <property type="component" value="Unassembled WGS sequence"/>
</dbReference>
<organism evidence="1 2">
    <name type="scientific">Streblomastix strix</name>
    <dbReference type="NCBI Taxonomy" id="222440"/>
    <lineage>
        <taxon>Eukaryota</taxon>
        <taxon>Metamonada</taxon>
        <taxon>Preaxostyla</taxon>
        <taxon>Oxymonadida</taxon>
        <taxon>Streblomastigidae</taxon>
        <taxon>Streblomastix</taxon>
    </lineage>
</organism>
<name>A0A5J4TJE7_9EUKA</name>
<comment type="caution">
    <text evidence="1">The sequence shown here is derived from an EMBL/GenBank/DDBJ whole genome shotgun (WGS) entry which is preliminary data.</text>
</comment>
<dbReference type="EMBL" id="SNRW01030542">
    <property type="protein sequence ID" value="KAA6357982.1"/>
    <property type="molecule type" value="Genomic_DNA"/>
</dbReference>
<dbReference type="AlphaFoldDB" id="A0A5J4TJE7"/>
<evidence type="ECO:0000313" key="1">
    <source>
        <dbReference type="EMBL" id="KAA6357982.1"/>
    </source>
</evidence>
<gene>
    <name evidence="1" type="ORF">EZS28_046492</name>
</gene>
<reference evidence="1 2" key="1">
    <citation type="submission" date="2019-03" db="EMBL/GenBank/DDBJ databases">
        <title>Single cell metagenomics reveals metabolic interactions within the superorganism composed of flagellate Streblomastix strix and complex community of Bacteroidetes bacteria on its surface.</title>
        <authorList>
            <person name="Treitli S.C."/>
            <person name="Kolisko M."/>
            <person name="Husnik F."/>
            <person name="Keeling P."/>
            <person name="Hampl V."/>
        </authorList>
    </citation>
    <scope>NUCLEOTIDE SEQUENCE [LARGE SCALE GENOMIC DNA]</scope>
    <source>
        <strain evidence="1">ST1C</strain>
    </source>
</reference>
<evidence type="ECO:0000313" key="2">
    <source>
        <dbReference type="Proteomes" id="UP000324800"/>
    </source>
</evidence>